<dbReference type="GO" id="GO:0032153">
    <property type="term" value="C:cell division site"/>
    <property type="evidence" value="ECO:0007669"/>
    <property type="project" value="TreeGrafter"/>
</dbReference>
<dbReference type="InterPro" id="IPR050696">
    <property type="entry name" value="FtsA/MreB"/>
</dbReference>
<reference evidence="2" key="1">
    <citation type="submission" date="2021-01" db="EMBL/GenBank/DDBJ databases">
        <title>Genome public.</title>
        <authorList>
            <person name="Liu C."/>
            <person name="Sun Q."/>
        </authorList>
    </citation>
    <scope>NUCLEOTIDE SEQUENCE</scope>
    <source>
        <strain evidence="2">YIM B02565</strain>
    </source>
</reference>
<evidence type="ECO:0000313" key="2">
    <source>
        <dbReference type="EMBL" id="MBL4930781.1"/>
    </source>
</evidence>
<dbReference type="AlphaFoldDB" id="A0A937FFU0"/>
<name>A0A937FFU0_9CLOT</name>
<proteinExistence type="predicted"/>
<dbReference type="SUPFAM" id="SSF53067">
    <property type="entry name" value="Actin-like ATPase domain"/>
    <property type="match status" value="2"/>
</dbReference>
<dbReference type="InterPro" id="IPR043129">
    <property type="entry name" value="ATPase_NBD"/>
</dbReference>
<protein>
    <recommendedName>
        <fullName evidence="1">SHS2 domain-containing protein</fullName>
    </recommendedName>
</protein>
<evidence type="ECO:0000259" key="1">
    <source>
        <dbReference type="SMART" id="SM00842"/>
    </source>
</evidence>
<dbReference type="Pfam" id="PF14450">
    <property type="entry name" value="FtsA"/>
    <property type="match status" value="1"/>
</dbReference>
<feature type="domain" description="SHS2" evidence="1">
    <location>
        <begin position="6"/>
        <end position="187"/>
    </location>
</feature>
<dbReference type="Proteomes" id="UP000623681">
    <property type="component" value="Unassembled WGS sequence"/>
</dbReference>
<dbReference type="InterPro" id="IPR003494">
    <property type="entry name" value="SHS2_FtsA"/>
</dbReference>
<dbReference type="GO" id="GO:0051301">
    <property type="term" value="P:cell division"/>
    <property type="evidence" value="ECO:0007669"/>
    <property type="project" value="InterPro"/>
</dbReference>
<organism evidence="2 3">
    <name type="scientific">Clostridium paridis</name>
    <dbReference type="NCBI Taxonomy" id="2803863"/>
    <lineage>
        <taxon>Bacteria</taxon>
        <taxon>Bacillati</taxon>
        <taxon>Bacillota</taxon>
        <taxon>Clostridia</taxon>
        <taxon>Eubacteriales</taxon>
        <taxon>Clostridiaceae</taxon>
        <taxon>Clostridium</taxon>
    </lineage>
</organism>
<accession>A0A937FFU0</accession>
<dbReference type="Gene3D" id="3.30.420.40">
    <property type="match status" value="1"/>
</dbReference>
<evidence type="ECO:0000313" key="3">
    <source>
        <dbReference type="Proteomes" id="UP000623681"/>
    </source>
</evidence>
<dbReference type="RefSeq" id="WP_202766166.1">
    <property type="nucleotide sequence ID" value="NZ_JAESWA010000017.1"/>
</dbReference>
<dbReference type="EMBL" id="JAESWA010000017">
    <property type="protein sequence ID" value="MBL4930781.1"/>
    <property type="molecule type" value="Genomic_DNA"/>
</dbReference>
<comment type="caution">
    <text evidence="2">The sequence shown here is derived from an EMBL/GenBank/DDBJ whole genome shotgun (WGS) entry which is preliminary data.</text>
</comment>
<dbReference type="SMART" id="SM00842">
    <property type="entry name" value="FtsA"/>
    <property type="match status" value="1"/>
</dbReference>
<keyword evidence="3" id="KW-1185">Reference proteome</keyword>
<gene>
    <name evidence="2" type="ORF">JK634_03115</name>
</gene>
<dbReference type="PANTHER" id="PTHR32432">
    <property type="entry name" value="CELL DIVISION PROTEIN FTSA-RELATED"/>
    <property type="match status" value="1"/>
</dbReference>
<dbReference type="PANTHER" id="PTHR32432:SF4">
    <property type="entry name" value="CELL DIVISION PROTEIN FTSA"/>
    <property type="match status" value="1"/>
</dbReference>
<sequence>MRNIALIGVDIGSYNISISSGIINSLGELEILNSYSQVSQGVIAGIIEDKESLSKVLKSLLDKAINDTNLKDYIIQVGITSRESRISYNNYENPIKTGEVNASDINKIIEKAREDLVLGRDEIVADTIILDYIIDNRSIKENVIGWKSRRLKANLCHIICKKNIVDSYIEVFNLIGYKVNKISPDIIYSRKFFLENNYNDTALIDIGDEVTDIAIYNNDIPKELFSIPIGGKQITNDISIGLGLPKGESQRIKEIYAFSYKTLTNLDDNINSKIGTIEIDKVLLKEIIEARIEEILKIVILQLKKASYYDKISNVIIFGEGIVNFEGIKGLAKTIIGKKITITTRNSHNLQNSSTILSLSIVKGAYDDIELLCENFNTLDFKQNEIEANKNYKNKKLNKLKNMLKGIF</sequence>
<dbReference type="GO" id="GO:0009898">
    <property type="term" value="C:cytoplasmic side of plasma membrane"/>
    <property type="evidence" value="ECO:0007669"/>
    <property type="project" value="TreeGrafter"/>
</dbReference>